<dbReference type="AlphaFoldDB" id="A0A6M2DDX4"/>
<name>A0A6M2DDX4_RHIMP</name>
<accession>A0A6M2DDX4</accession>
<reference evidence="1" key="1">
    <citation type="submission" date="2019-09" db="EMBL/GenBank/DDBJ databases">
        <title>Organ-specific transcriptomic study of the physiology of the cattle tick, Rhipicephalus microplus.</title>
        <authorList>
            <person name="Tirloni L."/>
            <person name="Braz G."/>
            <person name="Gandara A.C.P."/>
            <person name="Sabadin G.A."/>
            <person name="da Silva R.M."/>
            <person name="Guizzo M.G."/>
            <person name="Machado J.A."/>
            <person name="Costa E.P."/>
            <person name="Gomes H.F."/>
            <person name="Moraes J."/>
            <person name="Mota M.B.S."/>
            <person name="Mesquita R.D."/>
            <person name="Alvarenga P.H."/>
            <person name="Alves F."/>
            <person name="Seixas A."/>
            <person name="da Fonseca R.N."/>
            <person name="Fogaca A."/>
            <person name="Logullo C."/>
            <person name="Tanaka A."/>
            <person name="Daffre S."/>
            <person name="Termignoni C."/>
            <person name="Vaz I.S.Jr."/>
            <person name="Oliveira P.L."/>
            <person name="Ribeiro J.M."/>
        </authorList>
    </citation>
    <scope>NUCLEOTIDE SEQUENCE</scope>
    <source>
        <strain evidence="1">Porto Alegre</strain>
    </source>
</reference>
<dbReference type="EMBL" id="GHWJ01010410">
    <property type="protein sequence ID" value="NOV43147.1"/>
    <property type="molecule type" value="Transcribed_RNA"/>
</dbReference>
<sequence>MLNERVLAYCLLPGVARGYCIFALNIKLHTLINTCSGSRQLYDIVVRTFAIKCYCIIIICECLHLPENRSRHIATQNNMIVLFC</sequence>
<proteinExistence type="predicted"/>
<protein>
    <submittedName>
        <fullName evidence="1">Uncharacterized protein</fullName>
    </submittedName>
</protein>
<organism evidence="1">
    <name type="scientific">Rhipicephalus microplus</name>
    <name type="common">Cattle tick</name>
    <name type="synonym">Boophilus microplus</name>
    <dbReference type="NCBI Taxonomy" id="6941"/>
    <lineage>
        <taxon>Eukaryota</taxon>
        <taxon>Metazoa</taxon>
        <taxon>Ecdysozoa</taxon>
        <taxon>Arthropoda</taxon>
        <taxon>Chelicerata</taxon>
        <taxon>Arachnida</taxon>
        <taxon>Acari</taxon>
        <taxon>Parasitiformes</taxon>
        <taxon>Ixodida</taxon>
        <taxon>Ixodoidea</taxon>
        <taxon>Ixodidae</taxon>
        <taxon>Rhipicephalinae</taxon>
        <taxon>Rhipicephalus</taxon>
        <taxon>Boophilus</taxon>
    </lineage>
</organism>
<evidence type="ECO:0000313" key="1">
    <source>
        <dbReference type="EMBL" id="NOV43147.1"/>
    </source>
</evidence>